<dbReference type="GO" id="GO:0061630">
    <property type="term" value="F:ubiquitin protein ligase activity"/>
    <property type="evidence" value="ECO:0007669"/>
    <property type="project" value="InterPro"/>
</dbReference>
<keyword evidence="3" id="KW-0863">Zinc-finger</keyword>
<protein>
    <recommendedName>
        <fullName evidence="6">DWNN domain-containing protein</fullName>
    </recommendedName>
</protein>
<dbReference type="Proteomes" id="UP000001568">
    <property type="component" value="Chromosome 12"/>
</dbReference>
<keyword evidence="2" id="KW-0479">Metal-binding</keyword>
<dbReference type="OrthoDB" id="106784at2759"/>
<dbReference type="InterPro" id="IPR033489">
    <property type="entry name" value="RBBP6"/>
</dbReference>
<dbReference type="eggNOG" id="KOG0314">
    <property type="taxonomic scope" value="Eukaryota"/>
</dbReference>
<keyword evidence="8" id="KW-1185">Reference proteome</keyword>
<evidence type="ECO:0000256" key="2">
    <source>
        <dbReference type="ARBA" id="ARBA00022723"/>
    </source>
</evidence>
<dbReference type="GO" id="GO:0008270">
    <property type="term" value="F:zinc ion binding"/>
    <property type="evidence" value="ECO:0007669"/>
    <property type="project" value="UniProtKB-KW"/>
</dbReference>
<name>A4S5D9_OSTLU</name>
<dbReference type="PROSITE" id="PS51282">
    <property type="entry name" value="DWNN"/>
    <property type="match status" value="1"/>
</dbReference>
<feature type="non-terminal residue" evidence="7">
    <location>
        <position position="79"/>
    </location>
</feature>
<dbReference type="PANTHER" id="PTHR15439">
    <property type="entry name" value="RETINOBLASTOMA-BINDING PROTEIN 6"/>
    <property type="match status" value="1"/>
</dbReference>
<dbReference type="Gramene" id="ABO98882">
    <property type="protein sequence ID" value="ABO98882"/>
    <property type="gene ID" value="OSTLU_39295"/>
</dbReference>
<dbReference type="PANTHER" id="PTHR15439:SF0">
    <property type="entry name" value="CELL DIVISION CYCLE AND APOPTOSIS REGULATOR PROTEIN 1-RELATED"/>
    <property type="match status" value="1"/>
</dbReference>
<dbReference type="Pfam" id="PF08783">
    <property type="entry name" value="DWNN"/>
    <property type="match status" value="1"/>
</dbReference>
<organism evidence="7 8">
    <name type="scientific">Ostreococcus lucimarinus (strain CCE9901)</name>
    <dbReference type="NCBI Taxonomy" id="436017"/>
    <lineage>
        <taxon>Eukaryota</taxon>
        <taxon>Viridiplantae</taxon>
        <taxon>Chlorophyta</taxon>
        <taxon>Mamiellophyceae</taxon>
        <taxon>Mamiellales</taxon>
        <taxon>Bathycoccaceae</taxon>
        <taxon>Ostreococcus</taxon>
    </lineage>
</organism>
<dbReference type="SMART" id="SM01180">
    <property type="entry name" value="DWNN"/>
    <property type="match status" value="1"/>
</dbReference>
<dbReference type="InterPro" id="IPR014891">
    <property type="entry name" value="DWNN_domain"/>
</dbReference>
<reference evidence="7 8" key="1">
    <citation type="journal article" date="2007" name="Proc. Natl. Acad. Sci. U.S.A.">
        <title>The tiny eukaryote Ostreococcus provides genomic insights into the paradox of plankton speciation.</title>
        <authorList>
            <person name="Palenik B."/>
            <person name="Grimwood J."/>
            <person name="Aerts A."/>
            <person name="Rouze P."/>
            <person name="Salamov A."/>
            <person name="Putnam N."/>
            <person name="Dupont C."/>
            <person name="Jorgensen R."/>
            <person name="Derelle E."/>
            <person name="Rombauts S."/>
            <person name="Zhou K."/>
            <person name="Otillar R."/>
            <person name="Merchant S.S."/>
            <person name="Podell S."/>
            <person name="Gaasterland T."/>
            <person name="Napoli C."/>
            <person name="Gendler K."/>
            <person name="Manuell A."/>
            <person name="Tai V."/>
            <person name="Vallon O."/>
            <person name="Piganeau G."/>
            <person name="Jancek S."/>
            <person name="Heijde M."/>
            <person name="Jabbari K."/>
            <person name="Bowler C."/>
            <person name="Lohr M."/>
            <person name="Robbens S."/>
            <person name="Werner G."/>
            <person name="Dubchak I."/>
            <person name="Pazour G.J."/>
            <person name="Ren Q."/>
            <person name="Paulsen I."/>
            <person name="Delwiche C."/>
            <person name="Schmutz J."/>
            <person name="Rokhsar D."/>
            <person name="Van de Peer Y."/>
            <person name="Moreau H."/>
            <person name="Grigoriev I.V."/>
        </authorList>
    </citation>
    <scope>NUCLEOTIDE SEQUENCE [LARGE SCALE GENOMIC DNA]</scope>
    <source>
        <strain evidence="7 8">CCE9901</strain>
    </source>
</reference>
<accession>A4S5D9</accession>
<dbReference type="GO" id="GO:0005634">
    <property type="term" value="C:nucleus"/>
    <property type="evidence" value="ECO:0007669"/>
    <property type="project" value="UniProtKB-SubCell"/>
</dbReference>
<dbReference type="Gene3D" id="3.10.20.90">
    <property type="entry name" value="Phosphatidylinositol 3-kinase Catalytic Subunit, Chain A, domain 1"/>
    <property type="match status" value="1"/>
</dbReference>
<feature type="domain" description="DWNN" evidence="6">
    <location>
        <begin position="6"/>
        <end position="79"/>
    </location>
</feature>
<dbReference type="GO" id="GO:0016567">
    <property type="term" value="P:protein ubiquitination"/>
    <property type="evidence" value="ECO:0007669"/>
    <property type="project" value="InterPro"/>
</dbReference>
<evidence type="ECO:0000256" key="1">
    <source>
        <dbReference type="ARBA" id="ARBA00004123"/>
    </source>
</evidence>
<evidence type="ECO:0000256" key="5">
    <source>
        <dbReference type="ARBA" id="ARBA00023242"/>
    </source>
</evidence>
<dbReference type="HOGENOM" id="CLU_106535_1_0_1"/>
<dbReference type="AlphaFoldDB" id="A4S5D9"/>
<keyword evidence="4" id="KW-0862">Zinc</keyword>
<sequence length="79" mass="8763">MASGTIHYKFKSAKTFDTLAFDGSFIAVSELKRLISEKKGLGKDHACELVLTNAQDGNEYDDESALVWKNTSVIVRRVP</sequence>
<dbReference type="OMA" id="KATNCDL"/>
<dbReference type="KEGG" id="olu:OSTLU_39295"/>
<gene>
    <name evidence="7" type="ORF">OSTLU_39295</name>
</gene>
<evidence type="ECO:0000313" key="7">
    <source>
        <dbReference type="EMBL" id="ABO98882.1"/>
    </source>
</evidence>
<evidence type="ECO:0000259" key="6">
    <source>
        <dbReference type="PROSITE" id="PS51282"/>
    </source>
</evidence>
<dbReference type="RefSeq" id="XP_001420589.1">
    <property type="nucleotide sequence ID" value="XM_001420552.1"/>
</dbReference>
<dbReference type="EMBL" id="CP000592">
    <property type="protein sequence ID" value="ABO98882.1"/>
    <property type="molecule type" value="Genomic_DNA"/>
</dbReference>
<comment type="subcellular location">
    <subcellularLocation>
        <location evidence="1">Nucleus</location>
    </subcellularLocation>
</comment>
<evidence type="ECO:0000256" key="4">
    <source>
        <dbReference type="ARBA" id="ARBA00022833"/>
    </source>
</evidence>
<dbReference type="GO" id="GO:0006397">
    <property type="term" value="P:mRNA processing"/>
    <property type="evidence" value="ECO:0007669"/>
    <property type="project" value="InterPro"/>
</dbReference>
<evidence type="ECO:0000313" key="8">
    <source>
        <dbReference type="Proteomes" id="UP000001568"/>
    </source>
</evidence>
<proteinExistence type="predicted"/>
<dbReference type="GO" id="GO:0006511">
    <property type="term" value="P:ubiquitin-dependent protein catabolic process"/>
    <property type="evidence" value="ECO:0007669"/>
    <property type="project" value="TreeGrafter"/>
</dbReference>
<dbReference type="GeneID" id="5004827"/>
<dbReference type="STRING" id="436017.A4S5D9"/>
<keyword evidence="5" id="KW-0539">Nucleus</keyword>
<evidence type="ECO:0000256" key="3">
    <source>
        <dbReference type="ARBA" id="ARBA00022771"/>
    </source>
</evidence>